<gene>
    <name evidence="3" type="ORF">SAMN05444405_10175</name>
</gene>
<dbReference type="RefSeq" id="WP_073398541.1">
    <property type="nucleotide sequence ID" value="NZ_FQTV01000001.1"/>
</dbReference>
<dbReference type="SUPFAM" id="SSF47729">
    <property type="entry name" value="IHF-like DNA-binding proteins"/>
    <property type="match status" value="1"/>
</dbReference>
<feature type="domain" description="HU" evidence="2">
    <location>
        <begin position="1"/>
        <end position="121"/>
    </location>
</feature>
<proteinExistence type="predicted"/>
<protein>
    <submittedName>
        <fullName evidence="3">DNA-binding protein, histone-like, putative</fullName>
    </submittedName>
</protein>
<keyword evidence="4" id="KW-1185">Reference proteome</keyword>
<accession>A0A1M4SDW6</accession>
<sequence length="141" mass="15319">MSVKYSVVMRKNPSKSSEPGKYYAHAQAYGEMDFDSLCEEVNGRCTVTRADVAAAVEAILESMKKALAEGRIVRLGNFGSFQIGVRSNGATTEDEFVSSMIRGTRISFRPGKLLTNMQKTLAYTQVAKLPVKVTNGGNEVG</sequence>
<dbReference type="STRING" id="1297750.SAMN05444405_10175"/>
<dbReference type="OrthoDB" id="1096803at2"/>
<keyword evidence="1 3" id="KW-0238">DNA-binding</keyword>
<dbReference type="InterPro" id="IPR005902">
    <property type="entry name" value="HU_DNA-bd_put"/>
</dbReference>
<dbReference type="InterPro" id="IPR010992">
    <property type="entry name" value="IHF-like_DNA-bd_dom_sf"/>
</dbReference>
<dbReference type="Proteomes" id="UP000184509">
    <property type="component" value="Unassembled WGS sequence"/>
</dbReference>
<dbReference type="GO" id="GO:0003677">
    <property type="term" value="F:DNA binding"/>
    <property type="evidence" value="ECO:0007669"/>
    <property type="project" value="UniProtKB-KW"/>
</dbReference>
<evidence type="ECO:0000313" key="3">
    <source>
        <dbReference type="EMBL" id="SHE30358.1"/>
    </source>
</evidence>
<dbReference type="EMBL" id="FQTV01000001">
    <property type="protein sequence ID" value="SHE30358.1"/>
    <property type="molecule type" value="Genomic_DNA"/>
</dbReference>
<evidence type="ECO:0000256" key="1">
    <source>
        <dbReference type="ARBA" id="ARBA00023125"/>
    </source>
</evidence>
<dbReference type="Pfam" id="PF18291">
    <property type="entry name" value="HU-HIG"/>
    <property type="match status" value="1"/>
</dbReference>
<evidence type="ECO:0000313" key="4">
    <source>
        <dbReference type="Proteomes" id="UP000184509"/>
    </source>
</evidence>
<dbReference type="Gene3D" id="4.10.520.10">
    <property type="entry name" value="IHF-like DNA-binding proteins"/>
    <property type="match status" value="1"/>
</dbReference>
<reference evidence="3 4" key="1">
    <citation type="submission" date="2016-11" db="EMBL/GenBank/DDBJ databases">
        <authorList>
            <person name="Jaros S."/>
            <person name="Januszkiewicz K."/>
            <person name="Wedrychowicz H."/>
        </authorList>
    </citation>
    <scope>NUCLEOTIDE SEQUENCE [LARGE SCALE GENOMIC DNA]</scope>
    <source>
        <strain evidence="3 4">DSM 26991</strain>
    </source>
</reference>
<evidence type="ECO:0000259" key="2">
    <source>
        <dbReference type="Pfam" id="PF18291"/>
    </source>
</evidence>
<dbReference type="NCBIfam" id="TIGR01201">
    <property type="entry name" value="HU_rel"/>
    <property type="match status" value="1"/>
</dbReference>
<dbReference type="AlphaFoldDB" id="A0A1M4SDW6"/>
<organism evidence="3 4">
    <name type="scientific">Bacteroides luti</name>
    <dbReference type="NCBI Taxonomy" id="1297750"/>
    <lineage>
        <taxon>Bacteria</taxon>
        <taxon>Pseudomonadati</taxon>
        <taxon>Bacteroidota</taxon>
        <taxon>Bacteroidia</taxon>
        <taxon>Bacteroidales</taxon>
        <taxon>Bacteroidaceae</taxon>
        <taxon>Bacteroides</taxon>
    </lineage>
</organism>
<dbReference type="InterPro" id="IPR041607">
    <property type="entry name" value="HU-HIG"/>
</dbReference>
<name>A0A1M4SDW6_9BACE</name>